<dbReference type="EMBL" id="CP060723">
    <property type="protein sequence ID" value="QNN41543.1"/>
    <property type="molecule type" value="Genomic_DNA"/>
</dbReference>
<dbReference type="RefSeq" id="WP_187592149.1">
    <property type="nucleotide sequence ID" value="NZ_CP060723.1"/>
</dbReference>
<dbReference type="AlphaFoldDB" id="A0A7G9QDW8"/>
<dbReference type="Pfam" id="PF02597">
    <property type="entry name" value="ThiS"/>
    <property type="match status" value="1"/>
</dbReference>
<evidence type="ECO:0000313" key="2">
    <source>
        <dbReference type="Proteomes" id="UP000515806"/>
    </source>
</evidence>
<organism evidence="1 2">
    <name type="scientific">Pedobacter roseus</name>
    <dbReference type="NCBI Taxonomy" id="336820"/>
    <lineage>
        <taxon>Bacteria</taxon>
        <taxon>Pseudomonadati</taxon>
        <taxon>Bacteroidota</taxon>
        <taxon>Sphingobacteriia</taxon>
        <taxon>Sphingobacteriales</taxon>
        <taxon>Sphingobacteriaceae</taxon>
        <taxon>Pedobacter</taxon>
    </lineage>
</organism>
<dbReference type="NCBIfam" id="TIGR01683">
    <property type="entry name" value="thiS"/>
    <property type="match status" value="1"/>
</dbReference>
<gene>
    <name evidence="1" type="primary">thiS</name>
    <name evidence="1" type="ORF">H9L23_20925</name>
</gene>
<dbReference type="PANTHER" id="PTHR34472:SF1">
    <property type="entry name" value="SULFUR CARRIER PROTEIN THIS"/>
    <property type="match status" value="1"/>
</dbReference>
<accession>A0A7G9QDW8</accession>
<dbReference type="InterPro" id="IPR003749">
    <property type="entry name" value="ThiS/MoaD-like"/>
</dbReference>
<proteinExistence type="predicted"/>
<dbReference type="Gene3D" id="3.10.20.30">
    <property type="match status" value="1"/>
</dbReference>
<dbReference type="InterPro" id="IPR016155">
    <property type="entry name" value="Mopterin_synth/thiamin_S_b"/>
</dbReference>
<dbReference type="CDD" id="cd00565">
    <property type="entry name" value="Ubl_ThiS"/>
    <property type="match status" value="1"/>
</dbReference>
<sequence length="72" mass="7868">MEVTINNQNYLLNEACSIEQMLAAVISTETNGLAIAVNQTIISKSVWDTHVLNPGDQVILIKATQGGDRRIE</sequence>
<evidence type="ECO:0000313" key="1">
    <source>
        <dbReference type="EMBL" id="QNN41543.1"/>
    </source>
</evidence>
<protein>
    <submittedName>
        <fullName evidence="1">Sulfur carrier protein ThiS</fullName>
    </submittedName>
</protein>
<dbReference type="SUPFAM" id="SSF54285">
    <property type="entry name" value="MoaD/ThiS"/>
    <property type="match status" value="1"/>
</dbReference>
<name>A0A7G9QDW8_9SPHI</name>
<dbReference type="InterPro" id="IPR010035">
    <property type="entry name" value="Thi_S"/>
</dbReference>
<dbReference type="PANTHER" id="PTHR34472">
    <property type="entry name" value="SULFUR CARRIER PROTEIN THIS"/>
    <property type="match status" value="1"/>
</dbReference>
<dbReference type="KEGG" id="proe:H9L23_20925"/>
<dbReference type="Proteomes" id="UP000515806">
    <property type="component" value="Chromosome"/>
</dbReference>
<reference evidence="1 2" key="1">
    <citation type="submission" date="2020-08" db="EMBL/GenBank/DDBJ databases">
        <title>Genome sequence of Pedobacter roseus KACC 11594T.</title>
        <authorList>
            <person name="Hyun D.-W."/>
            <person name="Bae J.-W."/>
        </authorList>
    </citation>
    <scope>NUCLEOTIDE SEQUENCE [LARGE SCALE GENOMIC DNA]</scope>
    <source>
        <strain evidence="1 2">KACC 11594</strain>
    </source>
</reference>
<keyword evidence="2" id="KW-1185">Reference proteome</keyword>
<dbReference type="InterPro" id="IPR012675">
    <property type="entry name" value="Beta-grasp_dom_sf"/>
</dbReference>